<dbReference type="FunFam" id="1.20.1050.10:FF:000006">
    <property type="entry name" value="Elongation factor 1 gamma"/>
    <property type="match status" value="1"/>
</dbReference>
<protein>
    <submittedName>
        <fullName evidence="9">Putative elongation factor 1 gamma domain-containing protein</fullName>
    </submittedName>
</protein>
<dbReference type="Gene3D" id="1.20.1050.10">
    <property type="match status" value="1"/>
</dbReference>
<dbReference type="EMBL" id="JNVN01003353">
    <property type="protein sequence ID" value="KHJ31006.1"/>
    <property type="molecule type" value="Genomic_DNA"/>
</dbReference>
<dbReference type="InterPro" id="IPR036282">
    <property type="entry name" value="Glutathione-S-Trfase_C_sf"/>
</dbReference>
<evidence type="ECO:0000313" key="10">
    <source>
        <dbReference type="Proteomes" id="UP000030854"/>
    </source>
</evidence>
<dbReference type="Pfam" id="PF13417">
    <property type="entry name" value="GST_N_3"/>
    <property type="match status" value="1"/>
</dbReference>
<feature type="region of interest" description="Disordered" evidence="5">
    <location>
        <begin position="215"/>
        <end position="258"/>
    </location>
</feature>
<dbReference type="Proteomes" id="UP000030854">
    <property type="component" value="Unassembled WGS sequence"/>
</dbReference>
<dbReference type="PROSITE" id="PS50040">
    <property type="entry name" value="EF1G_C"/>
    <property type="match status" value="1"/>
</dbReference>
<dbReference type="InterPro" id="IPR040079">
    <property type="entry name" value="Glutathione_S-Trfase"/>
</dbReference>
<dbReference type="SUPFAM" id="SSF89942">
    <property type="entry name" value="eEF1-gamma domain"/>
    <property type="match status" value="1"/>
</dbReference>
<dbReference type="InterPro" id="IPR036433">
    <property type="entry name" value="EF1B_G_C_sf"/>
</dbReference>
<evidence type="ECO:0000256" key="3">
    <source>
        <dbReference type="ARBA" id="ARBA00022917"/>
    </source>
</evidence>
<evidence type="ECO:0000256" key="5">
    <source>
        <dbReference type="SAM" id="MobiDB-lite"/>
    </source>
</evidence>
<dbReference type="SMART" id="SM01183">
    <property type="entry name" value="EF1G"/>
    <property type="match status" value="1"/>
</dbReference>
<dbReference type="GO" id="GO:0003746">
    <property type="term" value="F:translation elongation factor activity"/>
    <property type="evidence" value="ECO:0007669"/>
    <property type="project" value="UniProtKB-UniRule"/>
</dbReference>
<evidence type="ECO:0000256" key="2">
    <source>
        <dbReference type="ARBA" id="ARBA00022768"/>
    </source>
</evidence>
<comment type="caution">
    <text evidence="9">The sequence shown here is derived from an EMBL/GenBank/DDBJ whole genome shotgun (WGS) entry which is preliminary data.</text>
</comment>
<dbReference type="GO" id="GO:0005737">
    <property type="term" value="C:cytoplasm"/>
    <property type="evidence" value="ECO:0007669"/>
    <property type="project" value="TreeGrafter"/>
</dbReference>
<feature type="compositionally biased region" description="Basic and acidic residues" evidence="5">
    <location>
        <begin position="215"/>
        <end position="227"/>
    </location>
</feature>
<dbReference type="GO" id="GO:0005634">
    <property type="term" value="C:nucleus"/>
    <property type="evidence" value="ECO:0007669"/>
    <property type="project" value="TreeGrafter"/>
</dbReference>
<dbReference type="InterPro" id="IPR050802">
    <property type="entry name" value="EF-GSTs"/>
</dbReference>
<reference evidence="9 10" key="1">
    <citation type="journal article" date="2014" name="BMC Genomics">
        <title>Adaptive genomic structural variation in the grape powdery mildew pathogen, Erysiphe necator.</title>
        <authorList>
            <person name="Jones L."/>
            <person name="Riaz S."/>
            <person name="Morales-Cruz A."/>
            <person name="Amrine K.C."/>
            <person name="McGuire B."/>
            <person name="Gubler W.D."/>
            <person name="Walker M.A."/>
            <person name="Cantu D."/>
        </authorList>
    </citation>
    <scope>NUCLEOTIDE SEQUENCE [LARGE SCALE GENOMIC DNA]</scope>
    <source>
        <strain evidence="10">c</strain>
    </source>
</reference>
<evidence type="ECO:0000256" key="1">
    <source>
        <dbReference type="ARBA" id="ARBA00007409"/>
    </source>
</evidence>
<proteinExistence type="inferred from homology"/>
<dbReference type="OMA" id="TQYFSWT"/>
<feature type="domain" description="GST N-terminal" evidence="7">
    <location>
        <begin position="2"/>
        <end position="81"/>
    </location>
</feature>
<dbReference type="PROSITE" id="PS50404">
    <property type="entry name" value="GST_NTER"/>
    <property type="match status" value="1"/>
</dbReference>
<evidence type="ECO:0000259" key="8">
    <source>
        <dbReference type="PROSITE" id="PS50405"/>
    </source>
</evidence>
<organism evidence="9 10">
    <name type="scientific">Uncinula necator</name>
    <name type="common">Grape powdery mildew</name>
    <dbReference type="NCBI Taxonomy" id="52586"/>
    <lineage>
        <taxon>Eukaryota</taxon>
        <taxon>Fungi</taxon>
        <taxon>Dikarya</taxon>
        <taxon>Ascomycota</taxon>
        <taxon>Pezizomycotina</taxon>
        <taxon>Leotiomycetes</taxon>
        <taxon>Erysiphales</taxon>
        <taxon>Erysiphaceae</taxon>
        <taxon>Erysiphe</taxon>
    </lineage>
</organism>
<evidence type="ECO:0000313" key="9">
    <source>
        <dbReference type="EMBL" id="KHJ31006.1"/>
    </source>
</evidence>
<feature type="domain" description="EF-1-gamma C-terminal" evidence="6">
    <location>
        <begin position="254"/>
        <end position="414"/>
    </location>
</feature>
<dbReference type="SUPFAM" id="SSF47616">
    <property type="entry name" value="GST C-terminal domain-like"/>
    <property type="match status" value="1"/>
</dbReference>
<keyword evidence="2 4" id="KW-0251">Elongation factor</keyword>
<evidence type="ECO:0000256" key="4">
    <source>
        <dbReference type="PROSITE-ProRule" id="PRU00519"/>
    </source>
</evidence>
<feature type="domain" description="GST C-terminal" evidence="8">
    <location>
        <begin position="86"/>
        <end position="215"/>
    </location>
</feature>
<dbReference type="InterPro" id="IPR001662">
    <property type="entry name" value="EF1B_G_C"/>
</dbReference>
<dbReference type="PANTHER" id="PTHR43986:SF1">
    <property type="entry name" value="ELONGATION FACTOR 1-GAMMA"/>
    <property type="match status" value="1"/>
</dbReference>
<dbReference type="PROSITE" id="PS50405">
    <property type="entry name" value="GST_CTER"/>
    <property type="match status" value="1"/>
</dbReference>
<keyword evidence="10" id="KW-1185">Reference proteome</keyword>
<dbReference type="InterPro" id="IPR004045">
    <property type="entry name" value="Glutathione_S-Trfase_N"/>
</dbReference>
<dbReference type="SFLD" id="SFLDS00019">
    <property type="entry name" value="Glutathione_Transferase_(cytos"/>
    <property type="match status" value="1"/>
</dbReference>
<dbReference type="FunFam" id="3.40.30.10:FF:000142">
    <property type="entry name" value="Elongation factor 1 gamma"/>
    <property type="match status" value="1"/>
</dbReference>
<name>A0A0B1P243_UNCNE</name>
<dbReference type="SUPFAM" id="SSF52833">
    <property type="entry name" value="Thioredoxin-like"/>
    <property type="match status" value="1"/>
</dbReference>
<dbReference type="CDD" id="cd03044">
    <property type="entry name" value="GST_N_EF1Bgamma"/>
    <property type="match status" value="1"/>
</dbReference>
<dbReference type="Gene3D" id="3.40.30.10">
    <property type="entry name" value="Glutaredoxin"/>
    <property type="match status" value="1"/>
</dbReference>
<evidence type="ECO:0000259" key="7">
    <source>
        <dbReference type="PROSITE" id="PS50404"/>
    </source>
</evidence>
<comment type="similarity">
    <text evidence="1">Belongs to the GST superfamily.</text>
</comment>
<dbReference type="InterPro" id="IPR036249">
    <property type="entry name" value="Thioredoxin-like_sf"/>
</dbReference>
<dbReference type="HOGENOM" id="CLU_011226_3_0_1"/>
<dbReference type="STRING" id="52586.A0A0B1P243"/>
<dbReference type="PANTHER" id="PTHR43986">
    <property type="entry name" value="ELONGATION FACTOR 1-GAMMA"/>
    <property type="match status" value="1"/>
</dbReference>
<dbReference type="Pfam" id="PF00647">
    <property type="entry name" value="EF1G"/>
    <property type="match status" value="1"/>
</dbReference>
<gene>
    <name evidence="9" type="ORF">EV44_g1867</name>
</gene>
<evidence type="ECO:0000259" key="6">
    <source>
        <dbReference type="PROSITE" id="PS50040"/>
    </source>
</evidence>
<dbReference type="Gene3D" id="3.30.70.1010">
    <property type="entry name" value="Translation elongation factor EF1B, gamma chain, conserved domain"/>
    <property type="match status" value="1"/>
</dbReference>
<dbReference type="CDD" id="cd03181">
    <property type="entry name" value="GST_C_EF1Bgamma_like"/>
    <property type="match status" value="1"/>
</dbReference>
<dbReference type="FunFam" id="3.30.70.1010:FF:000001">
    <property type="entry name" value="Elongation factor 1-gamma 1"/>
    <property type="match status" value="1"/>
</dbReference>
<keyword evidence="3 4" id="KW-0648">Protein biosynthesis</keyword>
<accession>A0A0B1P243</accession>
<dbReference type="Pfam" id="PF00043">
    <property type="entry name" value="GST_C"/>
    <property type="match status" value="1"/>
</dbReference>
<dbReference type="InterPro" id="IPR004046">
    <property type="entry name" value="GST_C"/>
</dbReference>
<dbReference type="SFLD" id="SFLDG00358">
    <property type="entry name" value="Main_(cytGST)"/>
    <property type="match status" value="1"/>
</dbReference>
<sequence length="414" mass="47679">MVFGKLYVSKGNPRGIPIIAVAKANNIELELIETTPGSTDEEYRKINKLGKIPTFVGSDGFILHETIAISIYITSQNEKTTLLGKTKQDYASILKWMSFVNQDISNCYASWLYPFFGIVAYNKKVYDEGVKKTLDYAQIFEDTLQNNTFLVGERLTLADIFTASILSLSFRYLFDKKWRAANPNTTRWYETVINQPIYSDVCEKHEFIEEPVKYQPPAKKDAKKESAPKTPAPSKKKAKEEEEDEDEAPAAPKVKHPLESLPKPTLALDEWKRQYSNNDTSDALKWFWENYKPEEYSLWKLDYKYNNELTQVFMSSNLIGGFFARLEASRKYIFGAASVYGVKDDSVIQGAFLIRGQDVQPAFEVAPDFESYEFTKLDHTKIEDKQFIDDQWTWEKPITINGKEYPWADGKVFK</sequence>
<dbReference type="InterPro" id="IPR010987">
    <property type="entry name" value="Glutathione-S-Trfase_C-like"/>
</dbReference>
<dbReference type="AlphaFoldDB" id="A0A0B1P243"/>